<dbReference type="AlphaFoldDB" id="A0A9E7FLL4"/>
<keyword evidence="3" id="KW-1185">Reference proteome</keyword>
<evidence type="ECO:0000256" key="1">
    <source>
        <dbReference type="SAM" id="MobiDB-lite"/>
    </source>
</evidence>
<dbReference type="Proteomes" id="UP001055439">
    <property type="component" value="Chromosome 4"/>
</dbReference>
<feature type="region of interest" description="Disordered" evidence="1">
    <location>
        <begin position="77"/>
        <end position="97"/>
    </location>
</feature>
<feature type="region of interest" description="Disordered" evidence="1">
    <location>
        <begin position="1"/>
        <end position="22"/>
    </location>
</feature>
<accession>A0A9E7FLL4</accession>
<proteinExistence type="predicted"/>
<sequence length="97" mass="10710">MATWQRGIPGPFPPGALEFPVPPRYTDTPTTLLFSDRNREKGWAIMADLGNLLLLVAGKPGLAERTILHVRNQDGGRKTLIFDGSDSKDDDSDNPEY</sequence>
<feature type="compositionally biased region" description="Acidic residues" evidence="1">
    <location>
        <begin position="88"/>
        <end position="97"/>
    </location>
</feature>
<name>A0A9E7FLL4_9LILI</name>
<reference evidence="2" key="1">
    <citation type="submission" date="2022-05" db="EMBL/GenBank/DDBJ databases">
        <title>The Musa troglodytarum L. genome provides insights into the mechanism of non-climacteric behaviour and enrichment of carotenoids.</title>
        <authorList>
            <person name="Wang J."/>
        </authorList>
    </citation>
    <scope>NUCLEOTIDE SEQUENCE</scope>
    <source>
        <tissue evidence="2">Leaf</tissue>
    </source>
</reference>
<evidence type="ECO:0000313" key="2">
    <source>
        <dbReference type="EMBL" id="URD98509.1"/>
    </source>
</evidence>
<evidence type="ECO:0000313" key="3">
    <source>
        <dbReference type="Proteomes" id="UP001055439"/>
    </source>
</evidence>
<dbReference type="EMBL" id="CP097506">
    <property type="protein sequence ID" value="URD98509.1"/>
    <property type="molecule type" value="Genomic_DNA"/>
</dbReference>
<protein>
    <submittedName>
        <fullName evidence="2">Uncharacterized protein</fullName>
    </submittedName>
</protein>
<gene>
    <name evidence="2" type="ORF">MUK42_35200</name>
</gene>
<organism evidence="2 3">
    <name type="scientific">Musa troglodytarum</name>
    <name type="common">fe'i banana</name>
    <dbReference type="NCBI Taxonomy" id="320322"/>
    <lineage>
        <taxon>Eukaryota</taxon>
        <taxon>Viridiplantae</taxon>
        <taxon>Streptophyta</taxon>
        <taxon>Embryophyta</taxon>
        <taxon>Tracheophyta</taxon>
        <taxon>Spermatophyta</taxon>
        <taxon>Magnoliopsida</taxon>
        <taxon>Liliopsida</taxon>
        <taxon>Zingiberales</taxon>
        <taxon>Musaceae</taxon>
        <taxon>Musa</taxon>
    </lineage>
</organism>